<dbReference type="PANTHER" id="PTHR10984:SF37">
    <property type="entry name" value="PROTEIN DISULFIDE-ISOMERASE 5-3"/>
    <property type="match status" value="1"/>
</dbReference>
<sequence length="475" mass="53403">MAPRVLSRLKSVDFYRKLPTDLTEATLSGAAISVVTTFLILFLLGAELSSYMSTQTRTDMVVDRSAHGELLRVNFNISFPQLSCEFATLDVSDAMGLKRLNLTKTVRKQPITEFGDKAGLAMEDKQHHDPKYDEEHPGLQYEDVNISVPLSGDTFEPTASRYDVLVVNFHAPWCPWCQRLGPTWEAATEEIHNRYPESDGRIRLAKVDCTAEVDLCRKHFITAFPSIRIFRHGSDDVVRLGHHEHEAYYGDRTKEDLVRMADSLALSAGEPHTFVHGVSKSAKSAGCAFSGFVLVKKVPGTLHFVARAPGHSFDYLNMNLSHMVHYLYFGNKPSPRRRAMLASMHPLGLTDDWSDKLKGQLFDDEGTGITYEHYMQVVLTTIEPRKRPELQFDAYEYTVQSHKYNTATEDHASAKFTYKMSPIQIVVTEQPKQLYKFLTAICAVIGGVFTVAGILDSTVYQVNRLAKKVDLGKQG</sequence>
<dbReference type="Pfam" id="PF13850">
    <property type="entry name" value="ERGIC_N"/>
    <property type="match status" value="1"/>
</dbReference>
<dbReference type="InterPro" id="IPR012936">
    <property type="entry name" value="Erv_C"/>
</dbReference>
<dbReference type="SUPFAM" id="SSF52833">
    <property type="entry name" value="Thioredoxin-like"/>
    <property type="match status" value="1"/>
</dbReference>
<dbReference type="InterPro" id="IPR013766">
    <property type="entry name" value="Thioredoxin_domain"/>
</dbReference>
<keyword evidence="5 6" id="KW-0472">Membrane</keyword>
<dbReference type="InterPro" id="IPR045888">
    <property type="entry name" value="Erv"/>
</dbReference>
<evidence type="ECO:0000313" key="8">
    <source>
        <dbReference type="EMBL" id="KAI3433495.1"/>
    </source>
</evidence>
<gene>
    <name evidence="8" type="ORF">D9Q98_003307</name>
</gene>
<dbReference type="InterPro" id="IPR039542">
    <property type="entry name" value="Erv_N"/>
</dbReference>
<organism evidence="8 9">
    <name type="scientific">Chlorella vulgaris</name>
    <name type="common">Green alga</name>
    <dbReference type="NCBI Taxonomy" id="3077"/>
    <lineage>
        <taxon>Eukaryota</taxon>
        <taxon>Viridiplantae</taxon>
        <taxon>Chlorophyta</taxon>
        <taxon>core chlorophytes</taxon>
        <taxon>Trebouxiophyceae</taxon>
        <taxon>Chlorellales</taxon>
        <taxon>Chlorellaceae</taxon>
        <taxon>Chlorella clade</taxon>
        <taxon>Chlorella</taxon>
    </lineage>
</organism>
<dbReference type="GO" id="GO:0030134">
    <property type="term" value="C:COPII-coated ER to Golgi transport vesicle"/>
    <property type="evidence" value="ECO:0007669"/>
    <property type="project" value="TreeGrafter"/>
</dbReference>
<dbReference type="Proteomes" id="UP001055712">
    <property type="component" value="Unassembled WGS sequence"/>
</dbReference>
<dbReference type="Pfam" id="PF00085">
    <property type="entry name" value="Thioredoxin"/>
    <property type="match status" value="1"/>
</dbReference>
<evidence type="ECO:0000256" key="4">
    <source>
        <dbReference type="ARBA" id="ARBA00022989"/>
    </source>
</evidence>
<dbReference type="FunFam" id="3.40.30.10:FF:000174">
    <property type="entry name" value="Protein disulfide-isomerase 5-4"/>
    <property type="match status" value="1"/>
</dbReference>
<dbReference type="Pfam" id="PF07970">
    <property type="entry name" value="COPIIcoated_ERV"/>
    <property type="match status" value="1"/>
</dbReference>
<dbReference type="Gene3D" id="3.40.30.10">
    <property type="entry name" value="Glutaredoxin"/>
    <property type="match status" value="1"/>
</dbReference>
<keyword evidence="4 6" id="KW-1133">Transmembrane helix</keyword>
<feature type="transmembrane region" description="Helical" evidence="6">
    <location>
        <begin position="434"/>
        <end position="455"/>
    </location>
</feature>
<dbReference type="OrthoDB" id="72053at2759"/>
<evidence type="ECO:0000259" key="7">
    <source>
        <dbReference type="PROSITE" id="PS51352"/>
    </source>
</evidence>
<keyword evidence="2 6" id="KW-0812">Transmembrane</keyword>
<name>A0A9D4TTQ3_CHLVU</name>
<proteinExistence type="predicted"/>
<dbReference type="GO" id="GO:0005783">
    <property type="term" value="C:endoplasmic reticulum"/>
    <property type="evidence" value="ECO:0007669"/>
    <property type="project" value="TreeGrafter"/>
</dbReference>
<keyword evidence="9" id="KW-1185">Reference proteome</keyword>
<dbReference type="PROSITE" id="PS00194">
    <property type="entry name" value="THIOREDOXIN_1"/>
    <property type="match status" value="1"/>
</dbReference>
<evidence type="ECO:0000256" key="6">
    <source>
        <dbReference type="SAM" id="Phobius"/>
    </source>
</evidence>
<comment type="subcellular location">
    <subcellularLocation>
        <location evidence="1">Membrane</location>
        <topology evidence="1">Single-pass membrane protein</topology>
    </subcellularLocation>
</comment>
<dbReference type="InterPro" id="IPR036249">
    <property type="entry name" value="Thioredoxin-like_sf"/>
</dbReference>
<protein>
    <recommendedName>
        <fullName evidence="7">Thioredoxin domain-containing protein</fullName>
    </recommendedName>
</protein>
<accession>A0A9D4TTQ3</accession>
<evidence type="ECO:0000313" key="9">
    <source>
        <dbReference type="Proteomes" id="UP001055712"/>
    </source>
</evidence>
<evidence type="ECO:0000256" key="5">
    <source>
        <dbReference type="ARBA" id="ARBA00023136"/>
    </source>
</evidence>
<dbReference type="InterPro" id="IPR017937">
    <property type="entry name" value="Thioredoxin_CS"/>
</dbReference>
<feature type="domain" description="Thioredoxin" evidence="7">
    <location>
        <begin position="130"/>
        <end position="266"/>
    </location>
</feature>
<dbReference type="AlphaFoldDB" id="A0A9D4TTQ3"/>
<evidence type="ECO:0000256" key="2">
    <source>
        <dbReference type="ARBA" id="ARBA00022692"/>
    </source>
</evidence>
<dbReference type="GO" id="GO:0016020">
    <property type="term" value="C:membrane"/>
    <property type="evidence" value="ECO:0007669"/>
    <property type="project" value="UniProtKB-SubCell"/>
</dbReference>
<dbReference type="CDD" id="cd02961">
    <property type="entry name" value="PDI_a_family"/>
    <property type="match status" value="1"/>
</dbReference>
<reference evidence="8" key="1">
    <citation type="journal article" date="2019" name="Plant J.">
        <title>Chlorella vulgaris genome assembly and annotation reveals the molecular basis for metabolic acclimation to high light conditions.</title>
        <authorList>
            <person name="Cecchin M."/>
            <person name="Marcolungo L."/>
            <person name="Rossato M."/>
            <person name="Girolomoni L."/>
            <person name="Cosentino E."/>
            <person name="Cuine S."/>
            <person name="Li-Beisson Y."/>
            <person name="Delledonne M."/>
            <person name="Ballottari M."/>
        </authorList>
    </citation>
    <scope>NUCLEOTIDE SEQUENCE</scope>
    <source>
        <strain evidence="8">211/11P</strain>
    </source>
</reference>
<dbReference type="PROSITE" id="PS51352">
    <property type="entry name" value="THIOREDOXIN_2"/>
    <property type="match status" value="1"/>
</dbReference>
<evidence type="ECO:0000256" key="1">
    <source>
        <dbReference type="ARBA" id="ARBA00004167"/>
    </source>
</evidence>
<reference evidence="8" key="2">
    <citation type="submission" date="2020-11" db="EMBL/GenBank/DDBJ databases">
        <authorList>
            <person name="Cecchin M."/>
            <person name="Marcolungo L."/>
            <person name="Rossato M."/>
            <person name="Girolomoni L."/>
            <person name="Cosentino E."/>
            <person name="Cuine S."/>
            <person name="Li-Beisson Y."/>
            <person name="Delledonne M."/>
            <person name="Ballottari M."/>
        </authorList>
    </citation>
    <scope>NUCLEOTIDE SEQUENCE</scope>
    <source>
        <strain evidence="8">211/11P</strain>
        <tissue evidence="8">Whole cell</tissue>
    </source>
</reference>
<dbReference type="PANTHER" id="PTHR10984">
    <property type="entry name" value="ENDOPLASMIC RETICULUM-GOLGI INTERMEDIATE COMPARTMENT PROTEIN"/>
    <property type="match status" value="1"/>
</dbReference>
<keyword evidence="3" id="KW-0732">Signal</keyword>
<evidence type="ECO:0000256" key="3">
    <source>
        <dbReference type="ARBA" id="ARBA00022729"/>
    </source>
</evidence>
<dbReference type="EMBL" id="SIDB01000004">
    <property type="protein sequence ID" value="KAI3433495.1"/>
    <property type="molecule type" value="Genomic_DNA"/>
</dbReference>
<comment type="caution">
    <text evidence="8">The sequence shown here is derived from an EMBL/GenBank/DDBJ whole genome shotgun (WGS) entry which is preliminary data.</text>
</comment>
<feature type="transmembrane region" description="Helical" evidence="6">
    <location>
        <begin position="25"/>
        <end position="46"/>
    </location>
</feature>